<feature type="compositionally biased region" description="Low complexity" evidence="1">
    <location>
        <begin position="126"/>
        <end position="141"/>
    </location>
</feature>
<accession>A0AAV8WMT5</accession>
<reference evidence="2" key="1">
    <citation type="journal article" date="2023" name="Insect Mol. Biol.">
        <title>Genome sequencing provides insights into the evolution of gene families encoding plant cell wall-degrading enzymes in longhorned beetles.</title>
        <authorList>
            <person name="Shin N.R."/>
            <person name="Okamura Y."/>
            <person name="Kirsch R."/>
            <person name="Pauchet Y."/>
        </authorList>
    </citation>
    <scope>NUCLEOTIDE SEQUENCE</scope>
    <source>
        <strain evidence="2">RBIC_L_NR</strain>
    </source>
</reference>
<keyword evidence="3" id="KW-1185">Reference proteome</keyword>
<feature type="region of interest" description="Disordered" evidence="1">
    <location>
        <begin position="201"/>
        <end position="235"/>
    </location>
</feature>
<dbReference type="EMBL" id="JANEYF010005532">
    <property type="protein sequence ID" value="KAJ8927748.1"/>
    <property type="molecule type" value="Genomic_DNA"/>
</dbReference>
<feature type="compositionally biased region" description="Polar residues" evidence="1">
    <location>
        <begin position="158"/>
        <end position="170"/>
    </location>
</feature>
<feature type="non-terminal residue" evidence="2">
    <location>
        <position position="1"/>
    </location>
</feature>
<feature type="compositionally biased region" description="Polar residues" evidence="1">
    <location>
        <begin position="201"/>
        <end position="211"/>
    </location>
</feature>
<evidence type="ECO:0000313" key="2">
    <source>
        <dbReference type="EMBL" id="KAJ8927748.1"/>
    </source>
</evidence>
<feature type="region of interest" description="Disordered" evidence="1">
    <location>
        <begin position="62"/>
        <end position="96"/>
    </location>
</feature>
<feature type="region of interest" description="Disordered" evidence="1">
    <location>
        <begin position="249"/>
        <end position="276"/>
    </location>
</feature>
<feature type="region of interest" description="Disordered" evidence="1">
    <location>
        <begin position="111"/>
        <end position="189"/>
    </location>
</feature>
<dbReference type="Proteomes" id="UP001162156">
    <property type="component" value="Unassembled WGS sequence"/>
</dbReference>
<proteinExistence type="predicted"/>
<gene>
    <name evidence="2" type="ORF">NQ314_019752</name>
</gene>
<dbReference type="AlphaFoldDB" id="A0AAV8WMT5"/>
<organism evidence="2 3">
    <name type="scientific">Rhamnusium bicolor</name>
    <dbReference type="NCBI Taxonomy" id="1586634"/>
    <lineage>
        <taxon>Eukaryota</taxon>
        <taxon>Metazoa</taxon>
        <taxon>Ecdysozoa</taxon>
        <taxon>Arthropoda</taxon>
        <taxon>Hexapoda</taxon>
        <taxon>Insecta</taxon>
        <taxon>Pterygota</taxon>
        <taxon>Neoptera</taxon>
        <taxon>Endopterygota</taxon>
        <taxon>Coleoptera</taxon>
        <taxon>Polyphaga</taxon>
        <taxon>Cucujiformia</taxon>
        <taxon>Chrysomeloidea</taxon>
        <taxon>Cerambycidae</taxon>
        <taxon>Lepturinae</taxon>
        <taxon>Rhagiini</taxon>
        <taxon>Rhamnusium</taxon>
    </lineage>
</organism>
<protein>
    <submittedName>
        <fullName evidence="2">Uncharacterized protein</fullName>
    </submittedName>
</protein>
<feature type="compositionally biased region" description="Polar residues" evidence="1">
    <location>
        <begin position="250"/>
        <end position="263"/>
    </location>
</feature>
<sequence length="325" mass="35367">KVICAKQKASFFDCLMDMAGHLGGSRAGSLSLEGAPLMGGQEHSDTHLNLPEESSLITLARRNTKRNRSMRHNSPSLQRSPSPRRRYPQPLHHDIGFSDTVSNVVEIVKHEHQRASQRRFPRGSWSASTSPARSPSPTGGRHNSRYGPLRSSRRGDYGTTSLCQRSRSPSPTHPAVPHQQGPPLIDPKFTAGAVVGIPMQQSAAHQGSMQHSHPMLGSRRGQGRRLPPTPCKPSTLQLRPGNINFPKLNASPTHQQLQSQSAHATPHTYPHSFPRDREPLREIVPTAPVNVATNISVNPGVRDSNQAPLSFEQAVALGRGGPNAT</sequence>
<feature type="compositionally biased region" description="Basic residues" evidence="1">
    <location>
        <begin position="62"/>
        <end position="71"/>
    </location>
</feature>
<name>A0AAV8WMT5_9CUCU</name>
<evidence type="ECO:0000313" key="3">
    <source>
        <dbReference type="Proteomes" id="UP001162156"/>
    </source>
</evidence>
<evidence type="ECO:0000256" key="1">
    <source>
        <dbReference type="SAM" id="MobiDB-lite"/>
    </source>
</evidence>
<comment type="caution">
    <text evidence="2">The sequence shown here is derived from an EMBL/GenBank/DDBJ whole genome shotgun (WGS) entry which is preliminary data.</text>
</comment>